<organism evidence="1">
    <name type="scientific">uncultured Caudovirales phage</name>
    <dbReference type="NCBI Taxonomy" id="2100421"/>
    <lineage>
        <taxon>Viruses</taxon>
        <taxon>Duplodnaviria</taxon>
        <taxon>Heunggongvirae</taxon>
        <taxon>Uroviricota</taxon>
        <taxon>Caudoviricetes</taxon>
        <taxon>Peduoviridae</taxon>
        <taxon>Maltschvirus</taxon>
        <taxon>Maltschvirus maltsch</taxon>
    </lineage>
</organism>
<sequence length="79" mass="8976">MSRLHEQATMIVMGGLKELLNDRKYTYISKANPKYSNLEDPGKEFVVHLVELVLPLLVEAQVLQAKQDAEEMMLSKLST</sequence>
<evidence type="ECO:0000313" key="1">
    <source>
        <dbReference type="EMBL" id="CAB4241689.1"/>
    </source>
</evidence>
<protein>
    <submittedName>
        <fullName evidence="1">Uncharacterized protein</fullName>
    </submittedName>
</protein>
<proteinExistence type="predicted"/>
<accession>A0A6J5TBM1</accession>
<name>A0A6J5TBM1_9CAUD</name>
<reference evidence="1" key="1">
    <citation type="submission" date="2020-05" db="EMBL/GenBank/DDBJ databases">
        <authorList>
            <person name="Chiriac C."/>
            <person name="Salcher M."/>
            <person name="Ghai R."/>
            <person name="Kavagutti S V."/>
        </authorList>
    </citation>
    <scope>NUCLEOTIDE SEQUENCE</scope>
</reference>
<dbReference type="EMBL" id="LR797824">
    <property type="protein sequence ID" value="CAB4241689.1"/>
    <property type="molecule type" value="Genomic_DNA"/>
</dbReference>
<gene>
    <name evidence="1" type="ORF">UFOVP71_227</name>
</gene>